<organism evidence="1 2">
    <name type="scientific">Desertifilum tharense IPPAS B-1220</name>
    <dbReference type="NCBI Taxonomy" id="1781255"/>
    <lineage>
        <taxon>Bacteria</taxon>
        <taxon>Bacillati</taxon>
        <taxon>Cyanobacteriota</taxon>
        <taxon>Cyanophyceae</taxon>
        <taxon>Desertifilales</taxon>
        <taxon>Desertifilaceae</taxon>
        <taxon>Desertifilum</taxon>
    </lineage>
</organism>
<dbReference type="EMBL" id="CP182909">
    <property type="protein sequence ID" value="XPM65196.1"/>
    <property type="molecule type" value="Genomic_DNA"/>
</dbReference>
<dbReference type="Proteomes" id="UP000095472">
    <property type="component" value="Chromosome"/>
</dbReference>
<protein>
    <submittedName>
        <fullName evidence="1">Uncharacterized protein</fullName>
    </submittedName>
</protein>
<name>A0ACD5GX57_9CYAN</name>
<keyword evidence="2" id="KW-1185">Reference proteome</keyword>
<proteinExistence type="predicted"/>
<accession>A0ACD5GX57</accession>
<reference evidence="1 2" key="1">
    <citation type="journal article" date="2016" name="Genome Announc.">
        <title>Draft Genome Sequence of the Thermotolerant Cyanobacterium Desertifilum sp. IPPAS B-1220.</title>
        <authorList>
            <person name="Mironov K.S."/>
            <person name="Sinetova M.A."/>
            <person name="Bolatkhan K."/>
            <person name="Zayadan B.K."/>
            <person name="Ustinova V.V."/>
            <person name="Kupriyanova E.V."/>
            <person name="Skrypnik A.N."/>
            <person name="Gogoleva N.E."/>
            <person name="Gogolev Y.V."/>
            <person name="Los D.A."/>
        </authorList>
    </citation>
    <scope>NUCLEOTIDE SEQUENCE [LARGE SCALE GENOMIC DNA]</scope>
    <source>
        <strain evidence="1 2">IPPAS B-1220</strain>
    </source>
</reference>
<sequence length="97" mass="10287">MKRPVLFAVVASLAASLTACANSPLGQTAERSLAADPRLENNPALFAPNPTQAELPADFPSEIPRYPNAQLQTVSPLAEGEPGQLTRWTSPDSAYPN</sequence>
<gene>
    <name evidence="1" type="ORF">BH720_005240</name>
</gene>
<evidence type="ECO:0000313" key="1">
    <source>
        <dbReference type="EMBL" id="XPM65196.1"/>
    </source>
</evidence>
<evidence type="ECO:0000313" key="2">
    <source>
        <dbReference type="Proteomes" id="UP000095472"/>
    </source>
</evidence>